<dbReference type="eggNOG" id="COG2802">
    <property type="taxonomic scope" value="Bacteria"/>
</dbReference>
<dbReference type="SMART" id="SM00464">
    <property type="entry name" value="LON"/>
    <property type="match status" value="1"/>
</dbReference>
<feature type="domain" description="Lon N-terminal" evidence="1">
    <location>
        <begin position="11"/>
        <end position="202"/>
    </location>
</feature>
<dbReference type="PATRIC" id="fig|1367847.3.peg.3432"/>
<dbReference type="STRING" id="1367847.JCM7686_3400"/>
<evidence type="ECO:0000313" key="2">
    <source>
        <dbReference type="EMBL" id="AGT10435.1"/>
    </source>
</evidence>
<gene>
    <name evidence="2" type="ORF">JCM7686_3400</name>
</gene>
<dbReference type="KEGG" id="pami:JCM7686_3400"/>
<dbReference type="Gene3D" id="2.30.130.40">
    <property type="entry name" value="LON domain-like"/>
    <property type="match status" value="1"/>
</dbReference>
<protein>
    <submittedName>
        <fullName evidence="2">Peptidase S16</fullName>
    </submittedName>
</protein>
<dbReference type="Proteomes" id="UP000015480">
    <property type="component" value="Chromosome"/>
</dbReference>
<dbReference type="OrthoDB" id="9806457at2"/>
<dbReference type="AlphaFoldDB" id="S5Y3X0"/>
<dbReference type="SUPFAM" id="SSF88697">
    <property type="entry name" value="PUA domain-like"/>
    <property type="match status" value="1"/>
</dbReference>
<dbReference type="InterPro" id="IPR015947">
    <property type="entry name" value="PUA-like_sf"/>
</dbReference>
<proteinExistence type="predicted"/>
<evidence type="ECO:0000313" key="3">
    <source>
        <dbReference type="Proteomes" id="UP000015480"/>
    </source>
</evidence>
<accession>S5Y3X0</accession>
<dbReference type="RefSeq" id="WP_020952071.1">
    <property type="nucleotide sequence ID" value="NC_022041.1"/>
</dbReference>
<dbReference type="HOGENOM" id="CLU_048359_2_1_5"/>
<dbReference type="PROSITE" id="PS51787">
    <property type="entry name" value="LON_N"/>
    <property type="match status" value="1"/>
</dbReference>
<dbReference type="InterPro" id="IPR003111">
    <property type="entry name" value="Lon_prtase_N"/>
</dbReference>
<dbReference type="EMBL" id="CP006650">
    <property type="protein sequence ID" value="AGT10435.1"/>
    <property type="molecule type" value="Genomic_DNA"/>
</dbReference>
<dbReference type="PANTHER" id="PTHR46732">
    <property type="entry name" value="ATP-DEPENDENT PROTEASE LA (LON) DOMAIN PROTEIN"/>
    <property type="match status" value="1"/>
</dbReference>
<keyword evidence="3" id="KW-1185">Reference proteome</keyword>
<name>S5Y3X0_PARAH</name>
<dbReference type="Pfam" id="PF02190">
    <property type="entry name" value="LON_substr_bdg"/>
    <property type="match status" value="1"/>
</dbReference>
<evidence type="ECO:0000259" key="1">
    <source>
        <dbReference type="PROSITE" id="PS51787"/>
    </source>
</evidence>
<sequence length="212" mass="23988">MLRRFDLPDSLPLFPLPGAVVMPRARLPLQIYEPRYLQMIEDALKTSHRLIGMIQPQEGALEDLAQVGTAARIVSFTEVDDGRYMITLGAVSRFRLTGVRPGFTPYLIGDADWSDYPLDRGLQPETDPGFSRPGLLGKLRRFMDSHELSTDWDAAETVEDEMLVNSLSMLLPFHPEEKQALLEARNLTERRQMLDGLLDYALLSGDKEETIQ</sequence>
<reference evidence="2 3" key="1">
    <citation type="journal article" date="2014" name="BMC Genomics">
        <title>Architecture and functions of a multipartite genome of the methylotrophic bacterium Paracoccus aminophilus JCM 7686, containing primary and secondary chromids.</title>
        <authorList>
            <person name="Dziewit L."/>
            <person name="Czarnecki J."/>
            <person name="Wibberg D."/>
            <person name="Radlinska M."/>
            <person name="Mrozek P."/>
            <person name="Szymczak M."/>
            <person name="Schluter A."/>
            <person name="Puhler A."/>
            <person name="Bartosik D."/>
        </authorList>
    </citation>
    <scope>NUCLEOTIDE SEQUENCE [LARGE SCALE GENOMIC DNA]</scope>
    <source>
        <strain evidence="2">JCM 7686</strain>
    </source>
</reference>
<organism evidence="2 3">
    <name type="scientific">Paracoccus aminophilus JCM 7686</name>
    <dbReference type="NCBI Taxonomy" id="1367847"/>
    <lineage>
        <taxon>Bacteria</taxon>
        <taxon>Pseudomonadati</taxon>
        <taxon>Pseudomonadota</taxon>
        <taxon>Alphaproteobacteria</taxon>
        <taxon>Rhodobacterales</taxon>
        <taxon>Paracoccaceae</taxon>
        <taxon>Paracoccus</taxon>
    </lineage>
</organism>
<dbReference type="PANTHER" id="PTHR46732:SF8">
    <property type="entry name" value="ATP-DEPENDENT PROTEASE LA (LON) DOMAIN PROTEIN"/>
    <property type="match status" value="1"/>
</dbReference>
<dbReference type="InterPro" id="IPR046336">
    <property type="entry name" value="Lon_prtase_N_sf"/>
</dbReference>